<comment type="caution">
    <text evidence="1">The sequence shown here is derived from an EMBL/GenBank/DDBJ whole genome shotgun (WGS) entry which is preliminary data.</text>
</comment>
<sequence>MKVWGCEGKMQCVEDLGMAWERRQVKKMRQEARCHGIKWWHCGPGRDDVGGHRDSVAVIEEKNFTQNKRRSGGAVA</sequence>
<accession>A0AAP0DYK3</accession>
<keyword evidence="2" id="KW-1185">Reference proteome</keyword>
<dbReference type="EMBL" id="JBBNAG010000013">
    <property type="protein sequence ID" value="KAK9083411.1"/>
    <property type="molecule type" value="Genomic_DNA"/>
</dbReference>
<dbReference type="Proteomes" id="UP001419268">
    <property type="component" value="Unassembled WGS sequence"/>
</dbReference>
<organism evidence="1 2">
    <name type="scientific">Stephania cephalantha</name>
    <dbReference type="NCBI Taxonomy" id="152367"/>
    <lineage>
        <taxon>Eukaryota</taxon>
        <taxon>Viridiplantae</taxon>
        <taxon>Streptophyta</taxon>
        <taxon>Embryophyta</taxon>
        <taxon>Tracheophyta</taxon>
        <taxon>Spermatophyta</taxon>
        <taxon>Magnoliopsida</taxon>
        <taxon>Ranunculales</taxon>
        <taxon>Menispermaceae</taxon>
        <taxon>Menispermoideae</taxon>
        <taxon>Cissampelideae</taxon>
        <taxon>Stephania</taxon>
    </lineage>
</organism>
<evidence type="ECO:0000313" key="1">
    <source>
        <dbReference type="EMBL" id="KAK9083411.1"/>
    </source>
</evidence>
<evidence type="ECO:0000313" key="2">
    <source>
        <dbReference type="Proteomes" id="UP001419268"/>
    </source>
</evidence>
<dbReference type="AlphaFoldDB" id="A0AAP0DYK3"/>
<protein>
    <submittedName>
        <fullName evidence="1">Uncharacterized protein</fullName>
    </submittedName>
</protein>
<reference evidence="1 2" key="1">
    <citation type="submission" date="2024-01" db="EMBL/GenBank/DDBJ databases">
        <title>Genome assemblies of Stephania.</title>
        <authorList>
            <person name="Yang L."/>
        </authorList>
    </citation>
    <scope>NUCLEOTIDE SEQUENCE [LARGE SCALE GENOMIC DNA]</scope>
    <source>
        <strain evidence="1">JXDWG</strain>
        <tissue evidence="1">Leaf</tissue>
    </source>
</reference>
<proteinExistence type="predicted"/>
<gene>
    <name evidence="1" type="ORF">Scep_029882</name>
</gene>
<name>A0AAP0DYK3_9MAGN</name>